<protein>
    <submittedName>
        <fullName evidence="2">Uncharacterized protein</fullName>
    </submittedName>
</protein>
<proteinExistence type="predicted"/>
<organism evidence="2 3">
    <name type="scientific">Trichodelitschia bisporula</name>
    <dbReference type="NCBI Taxonomy" id="703511"/>
    <lineage>
        <taxon>Eukaryota</taxon>
        <taxon>Fungi</taxon>
        <taxon>Dikarya</taxon>
        <taxon>Ascomycota</taxon>
        <taxon>Pezizomycotina</taxon>
        <taxon>Dothideomycetes</taxon>
        <taxon>Dothideomycetes incertae sedis</taxon>
        <taxon>Phaeotrichales</taxon>
        <taxon>Phaeotrichaceae</taxon>
        <taxon>Trichodelitschia</taxon>
    </lineage>
</organism>
<dbReference type="AlphaFoldDB" id="A0A6G1HXD8"/>
<sequence>MGRSPWHERRDERRVFCPNTVWHHDRIRFLASRPNPPHHPLTYPTPSSSHQFSPPPMIDR</sequence>
<keyword evidence="3" id="KW-1185">Reference proteome</keyword>
<evidence type="ECO:0000256" key="1">
    <source>
        <dbReference type="SAM" id="MobiDB-lite"/>
    </source>
</evidence>
<reference evidence="2" key="1">
    <citation type="journal article" date="2020" name="Stud. Mycol.">
        <title>101 Dothideomycetes genomes: a test case for predicting lifestyles and emergence of pathogens.</title>
        <authorList>
            <person name="Haridas S."/>
            <person name="Albert R."/>
            <person name="Binder M."/>
            <person name="Bloem J."/>
            <person name="Labutti K."/>
            <person name="Salamov A."/>
            <person name="Andreopoulos B."/>
            <person name="Baker S."/>
            <person name="Barry K."/>
            <person name="Bills G."/>
            <person name="Bluhm B."/>
            <person name="Cannon C."/>
            <person name="Castanera R."/>
            <person name="Culley D."/>
            <person name="Daum C."/>
            <person name="Ezra D."/>
            <person name="Gonzalez J."/>
            <person name="Henrissat B."/>
            <person name="Kuo A."/>
            <person name="Liang C."/>
            <person name="Lipzen A."/>
            <person name="Lutzoni F."/>
            <person name="Magnuson J."/>
            <person name="Mondo S."/>
            <person name="Nolan M."/>
            <person name="Ohm R."/>
            <person name="Pangilinan J."/>
            <person name="Park H.-J."/>
            <person name="Ramirez L."/>
            <person name="Alfaro M."/>
            <person name="Sun H."/>
            <person name="Tritt A."/>
            <person name="Yoshinaga Y."/>
            <person name="Zwiers L.-H."/>
            <person name="Turgeon B."/>
            <person name="Goodwin S."/>
            <person name="Spatafora J."/>
            <person name="Crous P."/>
            <person name="Grigoriev I."/>
        </authorList>
    </citation>
    <scope>NUCLEOTIDE SEQUENCE</scope>
    <source>
        <strain evidence="2">CBS 262.69</strain>
    </source>
</reference>
<name>A0A6G1HXD8_9PEZI</name>
<evidence type="ECO:0000313" key="2">
    <source>
        <dbReference type="EMBL" id="KAF2400718.1"/>
    </source>
</evidence>
<dbReference type="Proteomes" id="UP000799640">
    <property type="component" value="Unassembled WGS sequence"/>
</dbReference>
<dbReference type="EMBL" id="ML996694">
    <property type="protein sequence ID" value="KAF2400718.1"/>
    <property type="molecule type" value="Genomic_DNA"/>
</dbReference>
<evidence type="ECO:0000313" key="3">
    <source>
        <dbReference type="Proteomes" id="UP000799640"/>
    </source>
</evidence>
<accession>A0A6G1HXD8</accession>
<feature type="region of interest" description="Disordered" evidence="1">
    <location>
        <begin position="33"/>
        <end position="60"/>
    </location>
</feature>
<gene>
    <name evidence="2" type="ORF">EJ06DRAFT_529832</name>
</gene>